<dbReference type="AlphaFoldDB" id="U2E3R8"/>
<reference evidence="1 2" key="1">
    <citation type="submission" date="2013-08" db="EMBL/GenBank/DDBJ databases">
        <authorList>
            <person name="Weinstock G."/>
            <person name="Sodergren E."/>
            <person name="Wylie T."/>
            <person name="Fulton L."/>
            <person name="Fulton R."/>
            <person name="Fronick C."/>
            <person name="O'Laughlin M."/>
            <person name="Godfrey J."/>
            <person name="Miner T."/>
            <person name="Herter B."/>
            <person name="Appelbaum E."/>
            <person name="Cordes M."/>
            <person name="Lek S."/>
            <person name="Wollam A."/>
            <person name="Pepin K.H."/>
            <person name="Palsikar V.B."/>
            <person name="Mitreva M."/>
            <person name="Wilson R.K."/>
        </authorList>
    </citation>
    <scope>NUCLEOTIDE SEQUENCE [LARGE SCALE GENOMIC DNA]</scope>
    <source>
        <strain evidence="1 2">F0041</strain>
    </source>
</reference>
<dbReference type="Proteomes" id="UP000016496">
    <property type="component" value="Unassembled WGS sequence"/>
</dbReference>
<dbReference type="EMBL" id="AWSV01000021">
    <property type="protein sequence ID" value="ERI88802.1"/>
    <property type="molecule type" value="Genomic_DNA"/>
</dbReference>
<evidence type="ECO:0000313" key="1">
    <source>
        <dbReference type="EMBL" id="ERI88802.1"/>
    </source>
</evidence>
<sequence>MKLKIVLFLLMAITLASCKKESIEPKEKINFFLFPRQTHFVWADNIRGEMIKANDVSAVYRSPLKGNSNVRYGEYILGITTCNVDVDEITIPNYQQAFLSEGFNPLSNSPYMALSKSPTPMTDAADPTIENKIKQYLTTTYTGSDVVSFLPKAILEQVDYRTTSLKNIKITCSQDLFGVKAGEVLNEYFIVEGYPKYHDFIISSNKQLVSGKTTDISLSQYLSYQPMAPAGMYMRFKKGVSIPASVTAEFTVQLELEGNKTISATTKPICLIP</sequence>
<dbReference type="PATRIC" id="fig|1321819.3.peg.254"/>
<gene>
    <name evidence="1" type="ORF">HMPREF1981_00269</name>
</gene>
<dbReference type="RefSeq" id="WP_021646189.1">
    <property type="nucleotide sequence ID" value="NZ_KE993140.1"/>
</dbReference>
<comment type="caution">
    <text evidence="1">The sequence shown here is derived from an EMBL/GenBank/DDBJ whole genome shotgun (WGS) entry which is preliminary data.</text>
</comment>
<dbReference type="PROSITE" id="PS51257">
    <property type="entry name" value="PROKAR_LIPOPROTEIN"/>
    <property type="match status" value="1"/>
</dbReference>
<proteinExistence type="predicted"/>
<dbReference type="HOGENOM" id="CLU_993425_0_0_10"/>
<accession>U2E3R8</accession>
<organism evidence="1 2">
    <name type="scientific">Bacteroides pyogenes F0041</name>
    <dbReference type="NCBI Taxonomy" id="1321819"/>
    <lineage>
        <taxon>Bacteria</taxon>
        <taxon>Pseudomonadati</taxon>
        <taxon>Bacteroidota</taxon>
        <taxon>Bacteroidia</taxon>
        <taxon>Bacteroidales</taxon>
        <taxon>Bacteroidaceae</taxon>
        <taxon>Bacteroides</taxon>
    </lineage>
</organism>
<protein>
    <submittedName>
        <fullName evidence="1">Uncharacterized protein</fullName>
    </submittedName>
</protein>
<dbReference type="OrthoDB" id="1100803at2"/>
<evidence type="ECO:0000313" key="2">
    <source>
        <dbReference type="Proteomes" id="UP000016496"/>
    </source>
</evidence>
<name>U2E3R8_9BACE</name>